<reference evidence="1 2" key="1">
    <citation type="journal article" date="2018" name="Front. Microbiol.">
        <title>Hydrolytic Capabilities as a Key to Environmental Success: Chitinolytic and Cellulolytic Acidobacteria From Acidic Sub-arctic Soils and Boreal Peatlands.</title>
        <authorList>
            <person name="Belova S.E."/>
            <person name="Ravin N.V."/>
            <person name="Pankratov T.A."/>
            <person name="Rakitin A.L."/>
            <person name="Ivanova A.A."/>
            <person name="Beletsky A.V."/>
            <person name="Mardanov A.V."/>
            <person name="Sinninghe Damste J.S."/>
            <person name="Dedysh S.N."/>
        </authorList>
    </citation>
    <scope>NUCLEOTIDE SEQUENCE [LARGE SCALE GENOMIC DNA]</scope>
    <source>
        <strain evidence="1 2">SBC82</strain>
    </source>
</reference>
<gene>
    <name evidence="1" type="ORF">ACPOL_4996</name>
</gene>
<evidence type="ECO:0000313" key="1">
    <source>
        <dbReference type="EMBL" id="AXC14258.1"/>
    </source>
</evidence>
<dbReference type="Proteomes" id="UP000253606">
    <property type="component" value="Chromosome"/>
</dbReference>
<sequence length="39" mass="4377">MAGDWQQCLEPMECHLFVCDDEERVFATELAMRSGEAAG</sequence>
<accession>A0A2Z5G583</accession>
<proteinExistence type="predicted"/>
<dbReference type="EMBL" id="CP030840">
    <property type="protein sequence ID" value="AXC14258.1"/>
    <property type="molecule type" value="Genomic_DNA"/>
</dbReference>
<evidence type="ECO:0000313" key="2">
    <source>
        <dbReference type="Proteomes" id="UP000253606"/>
    </source>
</evidence>
<dbReference type="KEGG" id="abas:ACPOL_4996"/>
<organism evidence="1 2">
    <name type="scientific">Acidisarcina polymorpha</name>
    <dbReference type="NCBI Taxonomy" id="2211140"/>
    <lineage>
        <taxon>Bacteria</taxon>
        <taxon>Pseudomonadati</taxon>
        <taxon>Acidobacteriota</taxon>
        <taxon>Terriglobia</taxon>
        <taxon>Terriglobales</taxon>
        <taxon>Acidobacteriaceae</taxon>
        <taxon>Acidisarcina</taxon>
    </lineage>
</organism>
<keyword evidence="2" id="KW-1185">Reference proteome</keyword>
<protein>
    <submittedName>
        <fullName evidence="1">Uncharacterized protein</fullName>
    </submittedName>
</protein>
<dbReference type="AlphaFoldDB" id="A0A2Z5G583"/>
<name>A0A2Z5G583_9BACT</name>